<dbReference type="PANTHER" id="PTHR43711:SF31">
    <property type="entry name" value="HISTIDINE KINASE"/>
    <property type="match status" value="1"/>
</dbReference>
<protein>
    <recommendedName>
        <fullName evidence="2">histidine kinase</fullName>
        <ecNumber evidence="2">2.7.13.3</ecNumber>
    </recommendedName>
</protein>
<evidence type="ECO:0000313" key="9">
    <source>
        <dbReference type="EMBL" id="GGH70385.1"/>
    </source>
</evidence>
<feature type="transmembrane region" description="Helical" evidence="7">
    <location>
        <begin position="169"/>
        <end position="187"/>
    </location>
</feature>
<dbReference type="SMART" id="SM00387">
    <property type="entry name" value="HATPase_c"/>
    <property type="match status" value="1"/>
</dbReference>
<sequence>MASVVSSAVGKFWHKATGNPETFSLESRIFHAFSLIAFLLLCIELPFSLYIHLPVSAIITAGVLVAQLFMYYLSRVKRRLKLAVWLTIIIINILSAVDYVYKSGIAGPCLLLFVISLFMVICISDRKYWPFCLAMNLIIVVSLAVWEYLHPEAIHNPYRSTHDMFLDNLVAYVMLVILLYVGTSQILRNYNCQKQLAEEKAEAFKQLNGEKDKLLSIISHDLRGPLASIQQYFSMLGEASLGQEERKALEEHLLKTITNTQELVTNVLSWARKQIGGHKMQIHPLLLQKELLPVIELFRLVAHRKSILLEVSIDPGIIVNADGDMLQLVMRNLLNNAVKFSNSNTVIEVKAMAHNGLCMISVKDDGIGIAINKQREIFSLNVKSTYGTGNERGSGLGLALCREFVQMQGGDISFTSVLGKGSVFYVTLPCELIA</sequence>
<feature type="transmembrane region" description="Helical" evidence="7">
    <location>
        <begin position="29"/>
        <end position="47"/>
    </location>
</feature>
<keyword evidence="4" id="KW-0808">Transferase</keyword>
<evidence type="ECO:0000256" key="2">
    <source>
        <dbReference type="ARBA" id="ARBA00012438"/>
    </source>
</evidence>
<dbReference type="InterPro" id="IPR003661">
    <property type="entry name" value="HisK_dim/P_dom"/>
</dbReference>
<comment type="catalytic activity">
    <reaction evidence="1">
        <text>ATP + protein L-histidine = ADP + protein N-phospho-L-histidine.</text>
        <dbReference type="EC" id="2.7.13.3"/>
    </reaction>
</comment>
<dbReference type="InterPro" id="IPR005467">
    <property type="entry name" value="His_kinase_dom"/>
</dbReference>
<dbReference type="InterPro" id="IPR036097">
    <property type="entry name" value="HisK_dim/P_sf"/>
</dbReference>
<dbReference type="CDD" id="cd00082">
    <property type="entry name" value="HisKA"/>
    <property type="match status" value="1"/>
</dbReference>
<keyword evidence="6" id="KW-0902">Two-component regulatory system</keyword>
<dbReference type="InterPro" id="IPR036890">
    <property type="entry name" value="HATPase_C_sf"/>
</dbReference>
<dbReference type="PROSITE" id="PS50109">
    <property type="entry name" value="HIS_KIN"/>
    <property type="match status" value="1"/>
</dbReference>
<dbReference type="SUPFAM" id="SSF47384">
    <property type="entry name" value="Homodimeric domain of signal transducing histidine kinase"/>
    <property type="match status" value="1"/>
</dbReference>
<evidence type="ECO:0000256" key="1">
    <source>
        <dbReference type="ARBA" id="ARBA00000085"/>
    </source>
</evidence>
<reference evidence="9" key="1">
    <citation type="journal article" date="2014" name="Int. J. Syst. Evol. Microbiol.">
        <title>Complete genome sequence of Corynebacterium casei LMG S-19264T (=DSM 44701T), isolated from a smear-ripened cheese.</title>
        <authorList>
            <consortium name="US DOE Joint Genome Institute (JGI-PGF)"/>
            <person name="Walter F."/>
            <person name="Albersmeier A."/>
            <person name="Kalinowski J."/>
            <person name="Ruckert C."/>
        </authorList>
    </citation>
    <scope>NUCLEOTIDE SEQUENCE</scope>
    <source>
        <strain evidence="9">CGMCC 1.15290</strain>
    </source>
</reference>
<dbReference type="PRINTS" id="PR00344">
    <property type="entry name" value="BCTRLSENSOR"/>
</dbReference>
<feature type="transmembrane region" description="Helical" evidence="7">
    <location>
        <begin position="128"/>
        <end position="149"/>
    </location>
</feature>
<name>A0A917IYJ3_9BACT</name>
<evidence type="ECO:0000256" key="5">
    <source>
        <dbReference type="ARBA" id="ARBA00022777"/>
    </source>
</evidence>
<dbReference type="SUPFAM" id="SSF55874">
    <property type="entry name" value="ATPase domain of HSP90 chaperone/DNA topoisomerase II/histidine kinase"/>
    <property type="match status" value="1"/>
</dbReference>
<reference evidence="9" key="2">
    <citation type="submission" date="2020-09" db="EMBL/GenBank/DDBJ databases">
        <authorList>
            <person name="Sun Q."/>
            <person name="Zhou Y."/>
        </authorList>
    </citation>
    <scope>NUCLEOTIDE SEQUENCE</scope>
    <source>
        <strain evidence="9">CGMCC 1.15290</strain>
    </source>
</reference>
<dbReference type="InterPro" id="IPR004358">
    <property type="entry name" value="Sig_transdc_His_kin-like_C"/>
</dbReference>
<evidence type="ECO:0000256" key="3">
    <source>
        <dbReference type="ARBA" id="ARBA00022553"/>
    </source>
</evidence>
<accession>A0A917IYJ3</accession>
<dbReference type="PANTHER" id="PTHR43711">
    <property type="entry name" value="TWO-COMPONENT HISTIDINE KINASE"/>
    <property type="match status" value="1"/>
</dbReference>
<keyword evidence="10" id="KW-1185">Reference proteome</keyword>
<proteinExistence type="predicted"/>
<feature type="transmembrane region" description="Helical" evidence="7">
    <location>
        <begin position="80"/>
        <end position="97"/>
    </location>
</feature>
<dbReference type="Proteomes" id="UP000627292">
    <property type="component" value="Unassembled WGS sequence"/>
</dbReference>
<dbReference type="AlphaFoldDB" id="A0A917IYJ3"/>
<gene>
    <name evidence="9" type="ORF">GCM10011379_28610</name>
</gene>
<feature type="transmembrane region" description="Helical" evidence="7">
    <location>
        <begin position="103"/>
        <end position="121"/>
    </location>
</feature>
<keyword evidence="7" id="KW-0812">Transmembrane</keyword>
<evidence type="ECO:0000256" key="6">
    <source>
        <dbReference type="ARBA" id="ARBA00023012"/>
    </source>
</evidence>
<dbReference type="EMBL" id="BMIB01000003">
    <property type="protein sequence ID" value="GGH70385.1"/>
    <property type="molecule type" value="Genomic_DNA"/>
</dbReference>
<feature type="transmembrane region" description="Helical" evidence="7">
    <location>
        <begin position="53"/>
        <end position="73"/>
    </location>
</feature>
<dbReference type="Gene3D" id="3.30.565.10">
    <property type="entry name" value="Histidine kinase-like ATPase, C-terminal domain"/>
    <property type="match status" value="1"/>
</dbReference>
<keyword evidence="7" id="KW-1133">Transmembrane helix</keyword>
<dbReference type="InterPro" id="IPR050736">
    <property type="entry name" value="Sensor_HK_Regulatory"/>
</dbReference>
<dbReference type="GO" id="GO:0000155">
    <property type="term" value="F:phosphorelay sensor kinase activity"/>
    <property type="evidence" value="ECO:0007669"/>
    <property type="project" value="InterPro"/>
</dbReference>
<evidence type="ECO:0000259" key="8">
    <source>
        <dbReference type="PROSITE" id="PS50109"/>
    </source>
</evidence>
<organism evidence="9 10">
    <name type="scientific">Filimonas zeae</name>
    <dbReference type="NCBI Taxonomy" id="1737353"/>
    <lineage>
        <taxon>Bacteria</taxon>
        <taxon>Pseudomonadati</taxon>
        <taxon>Bacteroidota</taxon>
        <taxon>Chitinophagia</taxon>
        <taxon>Chitinophagales</taxon>
        <taxon>Chitinophagaceae</taxon>
        <taxon>Filimonas</taxon>
    </lineage>
</organism>
<comment type="caution">
    <text evidence="9">The sequence shown here is derived from an EMBL/GenBank/DDBJ whole genome shotgun (WGS) entry which is preliminary data.</text>
</comment>
<evidence type="ECO:0000256" key="4">
    <source>
        <dbReference type="ARBA" id="ARBA00022679"/>
    </source>
</evidence>
<keyword evidence="3" id="KW-0597">Phosphoprotein</keyword>
<dbReference type="Pfam" id="PF02518">
    <property type="entry name" value="HATPase_c"/>
    <property type="match status" value="1"/>
</dbReference>
<evidence type="ECO:0000313" key="10">
    <source>
        <dbReference type="Proteomes" id="UP000627292"/>
    </source>
</evidence>
<keyword evidence="7" id="KW-0472">Membrane</keyword>
<dbReference type="SMART" id="SM00388">
    <property type="entry name" value="HisKA"/>
    <property type="match status" value="1"/>
</dbReference>
<feature type="domain" description="Histidine kinase" evidence="8">
    <location>
        <begin position="217"/>
        <end position="432"/>
    </location>
</feature>
<dbReference type="EC" id="2.7.13.3" evidence="2"/>
<keyword evidence="5" id="KW-0418">Kinase</keyword>
<dbReference type="Pfam" id="PF00512">
    <property type="entry name" value="HisKA"/>
    <property type="match status" value="1"/>
</dbReference>
<evidence type="ECO:0000256" key="7">
    <source>
        <dbReference type="SAM" id="Phobius"/>
    </source>
</evidence>
<dbReference type="InterPro" id="IPR003594">
    <property type="entry name" value="HATPase_dom"/>
</dbReference>
<dbReference type="RefSeq" id="WP_188953367.1">
    <property type="nucleotide sequence ID" value="NZ_BMIB01000003.1"/>
</dbReference>
<dbReference type="Gene3D" id="1.10.287.130">
    <property type="match status" value="1"/>
</dbReference>